<sequence length="195" mass="22874">MHFTFGAELAPWTHVGSIKIKNFDSKWCRVLEILRPAELTIEYAWEGGELDKFVPYPGLKKLDVTVPELLRVKMCESFFDFVKTPDLEFSVFVGNPCEYKFHIMGAWRALRKRLPIAFHDIDLAQFNVRQSDRTNAIIRSVKAGEKPRYQDHIPNARQDREDEELSEAYFQRALMKRYGISVCSHCAFYMYIIKK</sequence>
<dbReference type="Proteomes" id="UP000298061">
    <property type="component" value="Unassembled WGS sequence"/>
</dbReference>
<dbReference type="OrthoDB" id="3318977at2759"/>
<name>A0A4Y9ZRH6_9AGAM</name>
<dbReference type="AlphaFoldDB" id="A0A4Y9ZRH6"/>
<accession>A0A4Y9ZRH6</accession>
<comment type="caution">
    <text evidence="1">The sequence shown here is derived from an EMBL/GenBank/DDBJ whole genome shotgun (WGS) entry which is preliminary data.</text>
</comment>
<reference evidence="1 2" key="1">
    <citation type="submission" date="2019-02" db="EMBL/GenBank/DDBJ databases">
        <title>Genome sequencing of the rare red list fungi Hericium alpestre (H. flagellum).</title>
        <authorList>
            <person name="Buettner E."/>
            <person name="Kellner H."/>
        </authorList>
    </citation>
    <scope>NUCLEOTIDE SEQUENCE [LARGE SCALE GENOMIC DNA]</scope>
    <source>
        <strain evidence="1 2">DSM 108284</strain>
    </source>
</reference>
<protein>
    <submittedName>
        <fullName evidence="1">Uncharacterized protein</fullName>
    </submittedName>
</protein>
<evidence type="ECO:0000313" key="2">
    <source>
        <dbReference type="Proteomes" id="UP000298061"/>
    </source>
</evidence>
<evidence type="ECO:0000313" key="1">
    <source>
        <dbReference type="EMBL" id="TFY77382.1"/>
    </source>
</evidence>
<organism evidence="1 2">
    <name type="scientific">Hericium alpestre</name>
    <dbReference type="NCBI Taxonomy" id="135208"/>
    <lineage>
        <taxon>Eukaryota</taxon>
        <taxon>Fungi</taxon>
        <taxon>Dikarya</taxon>
        <taxon>Basidiomycota</taxon>
        <taxon>Agaricomycotina</taxon>
        <taxon>Agaricomycetes</taxon>
        <taxon>Russulales</taxon>
        <taxon>Hericiaceae</taxon>
        <taxon>Hericium</taxon>
    </lineage>
</organism>
<keyword evidence="2" id="KW-1185">Reference proteome</keyword>
<proteinExistence type="predicted"/>
<dbReference type="EMBL" id="SFCI01000929">
    <property type="protein sequence ID" value="TFY77382.1"/>
    <property type="molecule type" value="Genomic_DNA"/>
</dbReference>
<gene>
    <name evidence="1" type="ORF">EWM64_g6630</name>
</gene>